<proteinExistence type="predicted"/>
<gene>
    <name evidence="2" type="ORF">POF50_021075</name>
</gene>
<keyword evidence="1" id="KW-0472">Membrane</keyword>
<keyword evidence="1" id="KW-0812">Transmembrane</keyword>
<sequence>MRSDSPNGRITNLVSPNEHSSWLLLRTHVMGWLVLCALWISWQFWGDGSTLRRLLMAALALVSLVQALNAYGLMRRKRDHASPS</sequence>
<dbReference type="EMBL" id="JABXJJ020000026">
    <property type="protein sequence ID" value="MDI5971795.1"/>
    <property type="molecule type" value="Genomic_DNA"/>
</dbReference>
<dbReference type="RefSeq" id="WP_271317192.1">
    <property type="nucleotide sequence ID" value="NZ_JABXJJ020000026.1"/>
</dbReference>
<name>A0AA90HA59_9ACTN</name>
<evidence type="ECO:0000313" key="2">
    <source>
        <dbReference type="EMBL" id="MDI5971795.1"/>
    </source>
</evidence>
<organism evidence="2">
    <name type="scientific">Streptantibioticus silvisoli</name>
    <dbReference type="NCBI Taxonomy" id="2705255"/>
    <lineage>
        <taxon>Bacteria</taxon>
        <taxon>Bacillati</taxon>
        <taxon>Actinomycetota</taxon>
        <taxon>Actinomycetes</taxon>
        <taxon>Kitasatosporales</taxon>
        <taxon>Streptomycetaceae</taxon>
        <taxon>Streptantibioticus</taxon>
    </lineage>
</organism>
<evidence type="ECO:0000256" key="1">
    <source>
        <dbReference type="SAM" id="Phobius"/>
    </source>
</evidence>
<reference evidence="2" key="1">
    <citation type="submission" date="2023-05" db="EMBL/GenBank/DDBJ databases">
        <title>Streptantibioticus silvisoli sp. nov., acidotolerant actinomycetes 1 from pine litter.</title>
        <authorList>
            <person name="Swiecimska M."/>
            <person name="Golinska P."/>
            <person name="Sangal V."/>
            <person name="Wachnowicz B."/>
            <person name="Goodfellow M."/>
        </authorList>
    </citation>
    <scope>NUCLEOTIDE SEQUENCE</scope>
    <source>
        <strain evidence="2">SL13</strain>
    </source>
</reference>
<dbReference type="AlphaFoldDB" id="A0AA90HA59"/>
<feature type="transmembrane region" description="Helical" evidence="1">
    <location>
        <begin position="21"/>
        <end position="42"/>
    </location>
</feature>
<protein>
    <submittedName>
        <fullName evidence="2">Uncharacterized protein</fullName>
    </submittedName>
</protein>
<feature type="transmembrane region" description="Helical" evidence="1">
    <location>
        <begin position="54"/>
        <end position="74"/>
    </location>
</feature>
<comment type="caution">
    <text evidence="2">The sequence shown here is derived from an EMBL/GenBank/DDBJ whole genome shotgun (WGS) entry which is preliminary data.</text>
</comment>
<keyword evidence="1" id="KW-1133">Transmembrane helix</keyword>
<accession>A0AA90HA59</accession>